<evidence type="ECO:0000313" key="3">
    <source>
        <dbReference type="Proteomes" id="UP001278766"/>
    </source>
</evidence>
<protein>
    <recommendedName>
        <fullName evidence="4">Protein kinase domain-containing protein</fullName>
    </recommendedName>
</protein>
<dbReference type="PANTHER" id="PTHR37171">
    <property type="entry name" value="SERINE/THREONINE-PROTEIN KINASE YRZF-RELATED"/>
    <property type="match status" value="1"/>
</dbReference>
<name>A0AAE0HL70_9PEZI</name>
<gene>
    <name evidence="2" type="ORF">B0H64DRAFT_385520</name>
</gene>
<sequence length="258" mass="30041">MLDRFDRLLQFTLGRSTIVASGESPDRIHDNVLRLHIHRTPFDDFLYSIFSRLPLVVLIFLTPVFPQWALPRTFILKEQKPDWDEEFENEKRMYARLRTLQGSVIPICFGEASVEGRRALVLSDVGRITLCDPPSLERDRDEMANMIDDAFRAITKLGVEHGDIKLDNFHLVSTRAGDKIMIVDLESVTEIGSHRAPERAMIYPADRLYRYWRDAVESDRREKEEERRQRARALPNPEQLRRLKALGDARRLAINSTK</sequence>
<evidence type="ECO:0000313" key="2">
    <source>
        <dbReference type="EMBL" id="KAK3298567.1"/>
    </source>
</evidence>
<dbReference type="SUPFAM" id="SSF56112">
    <property type="entry name" value="Protein kinase-like (PK-like)"/>
    <property type="match status" value="1"/>
</dbReference>
<reference evidence="2" key="2">
    <citation type="submission" date="2023-06" db="EMBL/GenBank/DDBJ databases">
        <authorList>
            <consortium name="Lawrence Berkeley National Laboratory"/>
            <person name="Haridas S."/>
            <person name="Hensen N."/>
            <person name="Bonometti L."/>
            <person name="Westerberg I."/>
            <person name="Brannstrom I.O."/>
            <person name="Guillou S."/>
            <person name="Cros-Aarteil S."/>
            <person name="Calhoun S."/>
            <person name="Kuo A."/>
            <person name="Mondo S."/>
            <person name="Pangilinan J."/>
            <person name="Riley R."/>
            <person name="Labutti K."/>
            <person name="Andreopoulos B."/>
            <person name="Lipzen A."/>
            <person name="Chen C."/>
            <person name="Yanf M."/>
            <person name="Daum C."/>
            <person name="Ng V."/>
            <person name="Clum A."/>
            <person name="Steindorff A."/>
            <person name="Ohm R."/>
            <person name="Martin F."/>
            <person name="Silar P."/>
            <person name="Natvig D."/>
            <person name="Lalanne C."/>
            <person name="Gautier V."/>
            <person name="Ament-Velasquez S.L."/>
            <person name="Kruys A."/>
            <person name="Hutchinson M.I."/>
            <person name="Powell A.J."/>
            <person name="Barry K."/>
            <person name="Miller A.N."/>
            <person name="Grigoriev I.V."/>
            <person name="Debuchy R."/>
            <person name="Gladieux P."/>
            <person name="Thoren M.H."/>
            <person name="Johannesson H."/>
        </authorList>
    </citation>
    <scope>NUCLEOTIDE SEQUENCE</scope>
    <source>
        <strain evidence="2">CBS 168.71</strain>
    </source>
</reference>
<dbReference type="AlphaFoldDB" id="A0AAE0HL70"/>
<dbReference type="InterPro" id="IPR052396">
    <property type="entry name" value="Meiotic_Drive_Suppr_Kinase"/>
</dbReference>
<dbReference type="Proteomes" id="UP001278766">
    <property type="component" value="Unassembled WGS sequence"/>
</dbReference>
<proteinExistence type="predicted"/>
<feature type="transmembrane region" description="Helical" evidence="1">
    <location>
        <begin position="49"/>
        <end position="70"/>
    </location>
</feature>
<keyword evidence="1" id="KW-1133">Transmembrane helix</keyword>
<evidence type="ECO:0000256" key="1">
    <source>
        <dbReference type="SAM" id="Phobius"/>
    </source>
</evidence>
<dbReference type="RefSeq" id="XP_062662081.1">
    <property type="nucleotide sequence ID" value="XM_062803081.1"/>
</dbReference>
<dbReference type="EMBL" id="JAUEPN010000002">
    <property type="protein sequence ID" value="KAK3298567.1"/>
    <property type="molecule type" value="Genomic_DNA"/>
</dbReference>
<keyword evidence="3" id="KW-1185">Reference proteome</keyword>
<dbReference type="GeneID" id="87840029"/>
<organism evidence="2 3">
    <name type="scientific">Chaetomium fimeti</name>
    <dbReference type="NCBI Taxonomy" id="1854472"/>
    <lineage>
        <taxon>Eukaryota</taxon>
        <taxon>Fungi</taxon>
        <taxon>Dikarya</taxon>
        <taxon>Ascomycota</taxon>
        <taxon>Pezizomycotina</taxon>
        <taxon>Sordariomycetes</taxon>
        <taxon>Sordariomycetidae</taxon>
        <taxon>Sordariales</taxon>
        <taxon>Chaetomiaceae</taxon>
        <taxon>Chaetomium</taxon>
    </lineage>
</organism>
<reference evidence="2" key="1">
    <citation type="journal article" date="2023" name="Mol. Phylogenet. Evol.">
        <title>Genome-scale phylogeny and comparative genomics of the fungal order Sordariales.</title>
        <authorList>
            <person name="Hensen N."/>
            <person name="Bonometti L."/>
            <person name="Westerberg I."/>
            <person name="Brannstrom I.O."/>
            <person name="Guillou S."/>
            <person name="Cros-Aarteil S."/>
            <person name="Calhoun S."/>
            <person name="Haridas S."/>
            <person name="Kuo A."/>
            <person name="Mondo S."/>
            <person name="Pangilinan J."/>
            <person name="Riley R."/>
            <person name="LaButti K."/>
            <person name="Andreopoulos B."/>
            <person name="Lipzen A."/>
            <person name="Chen C."/>
            <person name="Yan M."/>
            <person name="Daum C."/>
            <person name="Ng V."/>
            <person name="Clum A."/>
            <person name="Steindorff A."/>
            <person name="Ohm R.A."/>
            <person name="Martin F."/>
            <person name="Silar P."/>
            <person name="Natvig D.O."/>
            <person name="Lalanne C."/>
            <person name="Gautier V."/>
            <person name="Ament-Velasquez S.L."/>
            <person name="Kruys A."/>
            <person name="Hutchinson M.I."/>
            <person name="Powell A.J."/>
            <person name="Barry K."/>
            <person name="Miller A.N."/>
            <person name="Grigoriev I.V."/>
            <person name="Debuchy R."/>
            <person name="Gladieux P."/>
            <person name="Hiltunen Thoren M."/>
            <person name="Johannesson H."/>
        </authorList>
    </citation>
    <scope>NUCLEOTIDE SEQUENCE</scope>
    <source>
        <strain evidence="2">CBS 168.71</strain>
    </source>
</reference>
<accession>A0AAE0HL70</accession>
<evidence type="ECO:0008006" key="4">
    <source>
        <dbReference type="Google" id="ProtNLM"/>
    </source>
</evidence>
<keyword evidence="1" id="KW-0472">Membrane</keyword>
<dbReference type="InterPro" id="IPR011009">
    <property type="entry name" value="Kinase-like_dom_sf"/>
</dbReference>
<keyword evidence="1" id="KW-0812">Transmembrane</keyword>
<comment type="caution">
    <text evidence="2">The sequence shown here is derived from an EMBL/GenBank/DDBJ whole genome shotgun (WGS) entry which is preliminary data.</text>
</comment>
<dbReference type="PANTHER" id="PTHR37171:SF1">
    <property type="entry name" value="SERINE_THREONINE-PROTEIN KINASE YRZF-RELATED"/>
    <property type="match status" value="1"/>
</dbReference>